<dbReference type="InterPro" id="IPR001294">
    <property type="entry name" value="Phytochrome"/>
</dbReference>
<keyword evidence="12" id="KW-0902">Two-component regulatory system</keyword>
<dbReference type="InterPro" id="IPR029016">
    <property type="entry name" value="GAF-like_dom_sf"/>
</dbReference>
<keyword evidence="17" id="KW-1185">Reference proteome</keyword>
<dbReference type="SUPFAM" id="SSF47384">
    <property type="entry name" value="Homodimeric domain of signal transducing histidine kinase"/>
    <property type="match status" value="1"/>
</dbReference>
<dbReference type="Gene3D" id="3.30.450.270">
    <property type="match status" value="1"/>
</dbReference>
<feature type="domain" description="Histidine kinase" evidence="15">
    <location>
        <begin position="515"/>
        <end position="725"/>
    </location>
</feature>
<evidence type="ECO:0000259" key="14">
    <source>
        <dbReference type="PROSITE" id="PS50046"/>
    </source>
</evidence>
<gene>
    <name evidence="16" type="ORF">ACFOW7_03605</name>
</gene>
<evidence type="ECO:0000256" key="8">
    <source>
        <dbReference type="ARBA" id="ARBA00022741"/>
    </source>
</evidence>
<keyword evidence="9" id="KW-0418">Kinase</keyword>
<dbReference type="Gene3D" id="3.30.565.10">
    <property type="entry name" value="Histidine kinase-like ATPase, C-terminal domain"/>
    <property type="match status" value="1"/>
</dbReference>
<keyword evidence="6" id="KW-0716">Sensory transduction</keyword>
<dbReference type="InterPro" id="IPR003594">
    <property type="entry name" value="HATPase_dom"/>
</dbReference>
<dbReference type="SUPFAM" id="SSF55874">
    <property type="entry name" value="ATPase domain of HSP90 chaperone/DNA topoisomerase II/histidine kinase"/>
    <property type="match status" value="1"/>
</dbReference>
<comment type="similarity">
    <text evidence="2">In the N-terminal section; belongs to the phytochrome family.</text>
</comment>
<keyword evidence="10 16" id="KW-0067">ATP-binding</keyword>
<dbReference type="InterPro" id="IPR016132">
    <property type="entry name" value="Phyto_chromo_attachment"/>
</dbReference>
<dbReference type="CDD" id="cd00082">
    <property type="entry name" value="HisKA"/>
    <property type="match status" value="1"/>
</dbReference>
<keyword evidence="13" id="KW-0675">Receptor</keyword>
<dbReference type="PRINTS" id="PR01033">
    <property type="entry name" value="PHYTOCHROME"/>
</dbReference>
<dbReference type="RefSeq" id="WP_378161114.1">
    <property type="nucleotide sequence ID" value="NZ_JBHSBU010000001.1"/>
</dbReference>
<evidence type="ECO:0000256" key="12">
    <source>
        <dbReference type="ARBA" id="ARBA00023012"/>
    </source>
</evidence>
<dbReference type="EC" id="2.7.13.3" evidence="3"/>
<evidence type="ECO:0000256" key="6">
    <source>
        <dbReference type="ARBA" id="ARBA00022606"/>
    </source>
</evidence>
<dbReference type="InterPro" id="IPR036890">
    <property type="entry name" value="HATPase_C_sf"/>
</dbReference>
<dbReference type="Pfam" id="PF02518">
    <property type="entry name" value="HATPase_c"/>
    <property type="match status" value="1"/>
</dbReference>
<evidence type="ECO:0000256" key="11">
    <source>
        <dbReference type="ARBA" id="ARBA00022991"/>
    </source>
</evidence>
<protein>
    <recommendedName>
        <fullName evidence="3">histidine kinase</fullName>
        <ecNumber evidence="3">2.7.13.3</ecNumber>
    </recommendedName>
</protein>
<dbReference type="GO" id="GO:0005524">
    <property type="term" value="F:ATP binding"/>
    <property type="evidence" value="ECO:0007669"/>
    <property type="project" value="UniProtKB-KW"/>
</dbReference>
<evidence type="ECO:0000256" key="9">
    <source>
        <dbReference type="ARBA" id="ARBA00022777"/>
    </source>
</evidence>
<dbReference type="Proteomes" id="UP001595791">
    <property type="component" value="Unassembled WGS sequence"/>
</dbReference>
<dbReference type="InterPro" id="IPR003661">
    <property type="entry name" value="HisK_dim/P_dom"/>
</dbReference>
<dbReference type="SUPFAM" id="SSF55785">
    <property type="entry name" value="PYP-like sensor domain (PAS domain)"/>
    <property type="match status" value="1"/>
</dbReference>
<sequence>MSSPHEPVSLANCDQEPIHLLGQIQPHGALLAFDFSRRLTHLSANASALLPTLPALGQQLAPTDLAGHPDFHGPFETLLAEALIGRESGPVHHELVLNGQTFDLLLHVHQHRLIAEFELRSISEAELNQFALMAYRHMSKLKLQFQRDLHALLAEAVIAMRALTGFDRVMAYRFHSDGSGEVVAEARQAGLDPYLGLRYPASDIPAQARQLYTINTLRLIADVGLAPVPLLSSDGSPLDQTFSVLRSVSPIHVEYLSNMGVRASMSLSIVLNGRLWGLIACHHLSPHRVPYAIRMSCDVLSQLLAVGVQSAQAQAVAGRLEAAAELRSRLAAVITHQDELVSGFTPLLPELSRLLRANACVVGFLTKQAVEGELARDTTRELLTWLDTLEQDIYFTDRFDELPPPLAASLSPFCGLAAIRYDAIHGGWLVWLRHEQIKTVRWGGKPEKHLTVGPLGPRLTPRGSFEEWRETVHGTSCPWDELDRSIISQLLDDLNRACISRTVELERARAQLLAVLGHDLRSPLQAISMAAQLMEYRQENSRMARQIHASTGRMERLIGQVLDMTRIQNGMGLGLSIAPTDLSVLMRRLLDETELANPGMVLAYALENDLIAPADPDRVMQMVSNLLSNARHHGQPGLPVFVRLAAEDGYAVIEVSNSGEPIPAELVPILFNPLKRQSAANPRNPSGLGLGLYIAYAIATEHSGSLSYRYISDQVMFTIRLPLHGEAKPA</sequence>
<dbReference type="PANTHER" id="PTHR43065">
    <property type="entry name" value="SENSOR HISTIDINE KINASE"/>
    <property type="match status" value="1"/>
</dbReference>
<dbReference type="InterPro" id="IPR035965">
    <property type="entry name" value="PAS-like_dom_sf"/>
</dbReference>
<comment type="caution">
    <text evidence="16">The sequence shown here is derived from an EMBL/GenBank/DDBJ whole genome shotgun (WGS) entry which is preliminary data.</text>
</comment>
<dbReference type="InterPro" id="IPR013515">
    <property type="entry name" value="Phytochrome_cen-reg"/>
</dbReference>
<dbReference type="Gene3D" id="1.10.287.130">
    <property type="match status" value="1"/>
</dbReference>
<dbReference type="SMART" id="SM00387">
    <property type="entry name" value="HATPase_c"/>
    <property type="match status" value="1"/>
</dbReference>
<evidence type="ECO:0000256" key="4">
    <source>
        <dbReference type="ARBA" id="ARBA00022543"/>
    </source>
</evidence>
<dbReference type="InterPro" id="IPR005467">
    <property type="entry name" value="His_kinase_dom"/>
</dbReference>
<dbReference type="Pfam" id="PF01590">
    <property type="entry name" value="GAF"/>
    <property type="match status" value="1"/>
</dbReference>
<keyword evidence="8" id="KW-0547">Nucleotide-binding</keyword>
<name>A0ABV8MMY5_9NEIS</name>
<dbReference type="InterPro" id="IPR003018">
    <property type="entry name" value="GAF"/>
</dbReference>
<evidence type="ECO:0000256" key="7">
    <source>
        <dbReference type="ARBA" id="ARBA00022679"/>
    </source>
</evidence>
<evidence type="ECO:0000256" key="3">
    <source>
        <dbReference type="ARBA" id="ARBA00012438"/>
    </source>
</evidence>
<dbReference type="Pfam" id="PF08446">
    <property type="entry name" value="PAS_2"/>
    <property type="match status" value="1"/>
</dbReference>
<dbReference type="EMBL" id="JBHSBU010000001">
    <property type="protein sequence ID" value="MFC4158441.1"/>
    <property type="molecule type" value="Genomic_DNA"/>
</dbReference>
<dbReference type="InterPro" id="IPR013654">
    <property type="entry name" value="PAS_2"/>
</dbReference>
<feature type="domain" description="Phytochrome chromophore attachment site" evidence="14">
    <location>
        <begin position="148"/>
        <end position="302"/>
    </location>
</feature>
<dbReference type="Pfam" id="PF00360">
    <property type="entry name" value="PHY"/>
    <property type="match status" value="1"/>
</dbReference>
<dbReference type="Pfam" id="PF00512">
    <property type="entry name" value="HisKA"/>
    <property type="match status" value="1"/>
</dbReference>
<dbReference type="SMART" id="SM00065">
    <property type="entry name" value="GAF"/>
    <property type="match status" value="1"/>
</dbReference>
<organism evidence="16 17">
    <name type="scientific">Chitinimonas lacunae</name>
    <dbReference type="NCBI Taxonomy" id="1963018"/>
    <lineage>
        <taxon>Bacteria</taxon>
        <taxon>Pseudomonadati</taxon>
        <taxon>Pseudomonadota</taxon>
        <taxon>Betaproteobacteria</taxon>
        <taxon>Neisseriales</taxon>
        <taxon>Chitinibacteraceae</taxon>
        <taxon>Chitinimonas</taxon>
    </lineage>
</organism>
<evidence type="ECO:0000256" key="10">
    <source>
        <dbReference type="ARBA" id="ARBA00022840"/>
    </source>
</evidence>
<accession>A0ABV8MMY5</accession>
<dbReference type="SUPFAM" id="SSF55781">
    <property type="entry name" value="GAF domain-like"/>
    <property type="match status" value="2"/>
</dbReference>
<evidence type="ECO:0000313" key="17">
    <source>
        <dbReference type="Proteomes" id="UP001595791"/>
    </source>
</evidence>
<dbReference type="Gene3D" id="3.30.450.20">
    <property type="entry name" value="PAS domain"/>
    <property type="match status" value="1"/>
</dbReference>
<proteinExistence type="inferred from homology"/>
<evidence type="ECO:0000256" key="13">
    <source>
        <dbReference type="ARBA" id="ARBA00023170"/>
    </source>
</evidence>
<keyword evidence="4" id="KW-0600">Photoreceptor protein</keyword>
<dbReference type="PANTHER" id="PTHR43065:SF10">
    <property type="entry name" value="PEROXIDE STRESS-ACTIVATED HISTIDINE KINASE MAK3"/>
    <property type="match status" value="1"/>
</dbReference>
<evidence type="ECO:0000256" key="5">
    <source>
        <dbReference type="ARBA" id="ARBA00022553"/>
    </source>
</evidence>
<evidence type="ECO:0000256" key="2">
    <source>
        <dbReference type="ARBA" id="ARBA00006402"/>
    </source>
</evidence>
<dbReference type="SMART" id="SM00388">
    <property type="entry name" value="HisKA"/>
    <property type="match status" value="1"/>
</dbReference>
<reference evidence="17" key="1">
    <citation type="journal article" date="2019" name="Int. J. Syst. Evol. Microbiol.">
        <title>The Global Catalogue of Microorganisms (GCM) 10K type strain sequencing project: providing services to taxonomists for standard genome sequencing and annotation.</title>
        <authorList>
            <consortium name="The Broad Institute Genomics Platform"/>
            <consortium name="The Broad Institute Genome Sequencing Center for Infectious Disease"/>
            <person name="Wu L."/>
            <person name="Ma J."/>
        </authorList>
    </citation>
    <scope>NUCLEOTIDE SEQUENCE [LARGE SCALE GENOMIC DNA]</scope>
    <source>
        <strain evidence="17">LMG 29894</strain>
    </source>
</reference>
<evidence type="ECO:0000313" key="16">
    <source>
        <dbReference type="EMBL" id="MFC4158441.1"/>
    </source>
</evidence>
<evidence type="ECO:0000256" key="1">
    <source>
        <dbReference type="ARBA" id="ARBA00000085"/>
    </source>
</evidence>
<keyword evidence="11" id="KW-0157">Chromophore</keyword>
<evidence type="ECO:0000259" key="15">
    <source>
        <dbReference type="PROSITE" id="PS50109"/>
    </source>
</evidence>
<keyword evidence="7" id="KW-0808">Transferase</keyword>
<keyword evidence="5" id="KW-0597">Phosphoprotein</keyword>
<dbReference type="PROSITE" id="PS50109">
    <property type="entry name" value="HIS_KIN"/>
    <property type="match status" value="1"/>
</dbReference>
<dbReference type="PROSITE" id="PS50046">
    <property type="entry name" value="PHYTOCHROME_2"/>
    <property type="match status" value="1"/>
</dbReference>
<dbReference type="Gene3D" id="3.30.450.40">
    <property type="match status" value="1"/>
</dbReference>
<dbReference type="InterPro" id="IPR043150">
    <property type="entry name" value="Phytochrome_PHY_sf"/>
</dbReference>
<dbReference type="InterPro" id="IPR036097">
    <property type="entry name" value="HisK_dim/P_sf"/>
</dbReference>
<comment type="catalytic activity">
    <reaction evidence="1">
        <text>ATP + protein L-histidine = ADP + protein N-phospho-L-histidine.</text>
        <dbReference type="EC" id="2.7.13.3"/>
    </reaction>
</comment>